<sequence length="136" mass="14293">MRFIPTKVHAVLDYVVAIALILAPTIFMFEEVGGAAVIIPRVLGVGLILYSLLTRYELGLVKVIGMPVHLVFDVLASVFLIASPFLFGFADEAPNAWVPHIAVGVAVILVVLCSKSQPGASVTGNRSAKAHAGSVA</sequence>
<feature type="transmembrane region" description="Helical" evidence="1">
    <location>
        <begin position="68"/>
        <end position="90"/>
    </location>
</feature>
<evidence type="ECO:0000313" key="3">
    <source>
        <dbReference type="EMBL" id="PXA68736.1"/>
    </source>
</evidence>
<gene>
    <name evidence="3" type="ORF">CTB96_19375</name>
</gene>
<dbReference type="InterPro" id="IPR005530">
    <property type="entry name" value="SPW"/>
</dbReference>
<keyword evidence="1" id="KW-1133">Transmembrane helix</keyword>
<feature type="domain" description="SPW repeat-containing integral membrane" evidence="2">
    <location>
        <begin position="9"/>
        <end position="110"/>
    </location>
</feature>
<dbReference type="AlphaFoldDB" id="A0A317ZQG5"/>
<reference evidence="3 4" key="1">
    <citation type="submission" date="2018-05" db="EMBL/GenBank/DDBJ databases">
        <title>Genetic diversity of glacier-inhabiting Cryobacterium bacteria in China and description of Cryobacterium mengkeensis sp. nov. and Arthrobacter glacialis sp. nov.</title>
        <authorList>
            <person name="Liu Q."/>
            <person name="Xin Y.-H."/>
        </authorList>
    </citation>
    <scope>NUCLEOTIDE SEQUENCE [LARGE SCALE GENOMIC DNA]</scope>
    <source>
        <strain evidence="3 4">SK-1</strain>
    </source>
</reference>
<feature type="transmembrane region" description="Helical" evidence="1">
    <location>
        <begin position="96"/>
        <end position="113"/>
    </location>
</feature>
<evidence type="ECO:0000256" key="1">
    <source>
        <dbReference type="SAM" id="Phobius"/>
    </source>
</evidence>
<dbReference type="Proteomes" id="UP000246722">
    <property type="component" value="Unassembled WGS sequence"/>
</dbReference>
<feature type="transmembrane region" description="Helical" evidence="1">
    <location>
        <begin position="35"/>
        <end position="56"/>
    </location>
</feature>
<comment type="caution">
    <text evidence="3">The sequence shown here is derived from an EMBL/GenBank/DDBJ whole genome shotgun (WGS) entry which is preliminary data.</text>
</comment>
<evidence type="ECO:0000259" key="2">
    <source>
        <dbReference type="Pfam" id="PF03779"/>
    </source>
</evidence>
<name>A0A317ZQG5_9MICO</name>
<dbReference type="Pfam" id="PF03779">
    <property type="entry name" value="SPW"/>
    <property type="match status" value="1"/>
</dbReference>
<organism evidence="3 4">
    <name type="scientific">Cryobacterium arcticum</name>
    <dbReference type="NCBI Taxonomy" id="670052"/>
    <lineage>
        <taxon>Bacteria</taxon>
        <taxon>Bacillati</taxon>
        <taxon>Actinomycetota</taxon>
        <taxon>Actinomycetes</taxon>
        <taxon>Micrococcales</taxon>
        <taxon>Microbacteriaceae</taxon>
        <taxon>Cryobacterium</taxon>
    </lineage>
</organism>
<accession>A0A317ZQG5</accession>
<evidence type="ECO:0000313" key="4">
    <source>
        <dbReference type="Proteomes" id="UP000246722"/>
    </source>
</evidence>
<keyword evidence="1" id="KW-0472">Membrane</keyword>
<dbReference type="EMBL" id="QHLY01000012">
    <property type="protein sequence ID" value="PXA68736.1"/>
    <property type="molecule type" value="Genomic_DNA"/>
</dbReference>
<proteinExistence type="predicted"/>
<protein>
    <recommendedName>
        <fullName evidence="2">SPW repeat-containing integral membrane domain-containing protein</fullName>
    </recommendedName>
</protein>
<dbReference type="OrthoDB" id="129082at2"/>
<keyword evidence="4" id="KW-1185">Reference proteome</keyword>
<feature type="transmembrane region" description="Helical" evidence="1">
    <location>
        <begin position="12"/>
        <end position="29"/>
    </location>
</feature>
<keyword evidence="1" id="KW-0812">Transmembrane</keyword>
<dbReference type="RefSeq" id="WP_110128383.1">
    <property type="nucleotide sequence ID" value="NZ_QHLY01000012.1"/>
</dbReference>